<dbReference type="InterPro" id="IPR058594">
    <property type="entry name" value="PB1-like_dom_pln"/>
</dbReference>
<sequence>MRGECIGSLREVISREDTDLIRALELCHWSLDVNREVVVRVRQVLRVVRVEVAAKLLSPVGSIEKECAASIMKLGHTGLGLWISNTGTGLMQNTGNLAARLTPISGTTAEKKSKQVEAGAGACLILPIDDQSCVGEDQTDKMCRILLYVMDDIEVVIYHGGKFMNDECLKYEEESDTMFFDPDVWSYFVAVSVVKSLGYDGFKELWFSIGYGPVLDDRLEPLSDDLNGQVHLYVVHTISEAEVIHMIEYNVDEGGDEVAPQVNEGSEGAEVAEGMDDGVRQQLDEGVGAHGQRVEVVVGEAEMREAYENEGERTKAQEVEVDSKRIDVERVDEVQVEEAEVEEADTEEAEVEEAEVEEADVEEADAKEAEVEEADAERTETDEVHEEGEGKRIEVDEVHEADQGSQAQLNCSGQYKDKTNYYNVGGNQTIHDEEMGD</sequence>
<feature type="compositionally biased region" description="Basic and acidic residues" evidence="1">
    <location>
        <begin position="376"/>
        <end position="392"/>
    </location>
</feature>
<feature type="compositionally biased region" description="Acidic residues" evidence="1">
    <location>
        <begin position="339"/>
        <end position="363"/>
    </location>
</feature>
<feature type="domain" description="PB1-like" evidence="2">
    <location>
        <begin position="151"/>
        <end position="225"/>
    </location>
</feature>
<accession>A0AAQ3P8Y2</accession>
<reference evidence="3 4" key="1">
    <citation type="journal article" date="2023" name="Life. Sci Alliance">
        <title>Evolutionary insights into 3D genome organization and epigenetic landscape of Vigna mungo.</title>
        <authorList>
            <person name="Junaid A."/>
            <person name="Singh B."/>
            <person name="Bhatia S."/>
        </authorList>
    </citation>
    <scope>NUCLEOTIDE SEQUENCE [LARGE SCALE GENOMIC DNA]</scope>
    <source>
        <strain evidence="3">Urdbean</strain>
    </source>
</reference>
<dbReference type="EMBL" id="CP144700">
    <property type="protein sequence ID" value="WVZ22777.1"/>
    <property type="molecule type" value="Genomic_DNA"/>
</dbReference>
<evidence type="ECO:0000256" key="1">
    <source>
        <dbReference type="SAM" id="MobiDB-lite"/>
    </source>
</evidence>
<evidence type="ECO:0000313" key="3">
    <source>
        <dbReference type="EMBL" id="WVZ22777.1"/>
    </source>
</evidence>
<dbReference type="AlphaFoldDB" id="A0AAQ3P8Y2"/>
<protein>
    <recommendedName>
        <fullName evidence="2">PB1-like domain-containing protein</fullName>
    </recommendedName>
</protein>
<evidence type="ECO:0000313" key="4">
    <source>
        <dbReference type="Proteomes" id="UP001374535"/>
    </source>
</evidence>
<organism evidence="3 4">
    <name type="scientific">Vigna mungo</name>
    <name type="common">Black gram</name>
    <name type="synonym">Phaseolus mungo</name>
    <dbReference type="NCBI Taxonomy" id="3915"/>
    <lineage>
        <taxon>Eukaryota</taxon>
        <taxon>Viridiplantae</taxon>
        <taxon>Streptophyta</taxon>
        <taxon>Embryophyta</taxon>
        <taxon>Tracheophyta</taxon>
        <taxon>Spermatophyta</taxon>
        <taxon>Magnoliopsida</taxon>
        <taxon>eudicotyledons</taxon>
        <taxon>Gunneridae</taxon>
        <taxon>Pentapetalae</taxon>
        <taxon>rosids</taxon>
        <taxon>fabids</taxon>
        <taxon>Fabales</taxon>
        <taxon>Fabaceae</taxon>
        <taxon>Papilionoideae</taxon>
        <taxon>50 kb inversion clade</taxon>
        <taxon>NPAAA clade</taxon>
        <taxon>indigoferoid/millettioid clade</taxon>
        <taxon>Phaseoleae</taxon>
        <taxon>Vigna</taxon>
    </lineage>
</organism>
<feature type="region of interest" description="Disordered" evidence="1">
    <location>
        <begin position="339"/>
        <end position="392"/>
    </location>
</feature>
<name>A0AAQ3P8Y2_VIGMU</name>
<keyword evidence="4" id="KW-1185">Reference proteome</keyword>
<evidence type="ECO:0000259" key="2">
    <source>
        <dbReference type="Pfam" id="PF26130"/>
    </source>
</evidence>
<dbReference type="Proteomes" id="UP001374535">
    <property type="component" value="Chromosome 1"/>
</dbReference>
<proteinExistence type="predicted"/>
<dbReference type="Pfam" id="PF26130">
    <property type="entry name" value="PB1-like"/>
    <property type="match status" value="1"/>
</dbReference>
<gene>
    <name evidence="3" type="ORF">V8G54_001321</name>
</gene>